<keyword evidence="8" id="KW-1185">Reference proteome</keyword>
<organism evidence="7 8">
    <name type="scientific">Chloracidobacterium sp. N</name>
    <dbReference type="NCBI Taxonomy" id="2821540"/>
    <lineage>
        <taxon>Bacteria</taxon>
        <taxon>Pseudomonadati</taxon>
        <taxon>Acidobacteriota</taxon>
        <taxon>Terriglobia</taxon>
        <taxon>Terriglobales</taxon>
        <taxon>Acidobacteriaceae</taxon>
        <taxon>Chloracidobacterium</taxon>
        <taxon>Chloracidobacterium aggregatum</taxon>
    </lineage>
</organism>
<evidence type="ECO:0000256" key="3">
    <source>
        <dbReference type="ARBA" id="ARBA00022806"/>
    </source>
</evidence>
<dbReference type="SMART" id="SM00490">
    <property type="entry name" value="HELICc"/>
    <property type="match status" value="1"/>
</dbReference>
<evidence type="ECO:0000313" key="7">
    <source>
        <dbReference type="EMBL" id="QUV93425.1"/>
    </source>
</evidence>
<keyword evidence="3 7" id="KW-0347">Helicase</keyword>
<protein>
    <submittedName>
        <fullName evidence="7">ATP-dependent helicase HrpB</fullName>
    </submittedName>
</protein>
<keyword evidence="4" id="KW-0067">ATP-binding</keyword>
<dbReference type="CDD" id="cd18791">
    <property type="entry name" value="SF2_C_RHA"/>
    <property type="match status" value="1"/>
</dbReference>
<evidence type="ECO:0000313" key="8">
    <source>
        <dbReference type="Proteomes" id="UP000677668"/>
    </source>
</evidence>
<dbReference type="PROSITE" id="PS51192">
    <property type="entry name" value="HELICASE_ATP_BIND_1"/>
    <property type="match status" value="1"/>
</dbReference>
<evidence type="ECO:0000259" key="6">
    <source>
        <dbReference type="PROSITE" id="PS51194"/>
    </source>
</evidence>
<keyword evidence="2" id="KW-0378">Hydrolase</keyword>
<feature type="domain" description="Helicase ATP-binding" evidence="5">
    <location>
        <begin position="13"/>
        <end position="177"/>
    </location>
</feature>
<dbReference type="InterPro" id="IPR027417">
    <property type="entry name" value="P-loop_NTPase"/>
</dbReference>
<dbReference type="CDD" id="cd17990">
    <property type="entry name" value="DEXHc_HrpB"/>
    <property type="match status" value="1"/>
</dbReference>
<dbReference type="SMART" id="SM00487">
    <property type="entry name" value="DEXDc"/>
    <property type="match status" value="1"/>
</dbReference>
<dbReference type="GO" id="GO:0004386">
    <property type="term" value="F:helicase activity"/>
    <property type="evidence" value="ECO:0007669"/>
    <property type="project" value="UniProtKB-KW"/>
</dbReference>
<sequence length="826" mass="89868">MPLPIDAFLPGIVETLRAAGRLVIQAAPGAGKTTRVPAALLEAGLSASGDIVVVVPRRLAARLAARFVARSYGEAVGQTVGYTVRFDDRTGPATRLRFVTEGILTRRLLHDPTLRGTGIVIVDEFHERHLSTDLALAHLHRLRQGARPDLKVVVMSATLDAERVSAFLADAPVVTVPGQTFPVTVDYLPPPGAVPLSRQVAAALERCLREGPDGDVLVFLPGMAEIRACLRECSPLAARHNLALHALHASLPAAEQDAAVRPRPRRKVILATNVAESAITIEQVAVVIDSGLVRRVEYASWTGLPQTTIGRVSQASAIQRAGRAGRTRPGRCLRLYTEADFNLRPPFETPEIHRTDLAEAVLELRAAGICDISTFPWFEPPTAEALAAAEAALHRLGALDAEGVTAVGRAMLELPVAPRLARLVVEGRRQGVVREACRVAALLGERDVRRASTVPPGYGQSDVLALLDTFETANEAGTVARVRQVEQQLLRCVRRLPPEPRLASAGEVAGEVEFRLGRCLLVAFPDRVGRMRRRPDGEREVLLPGGGRARLAASSVVTEPGLVLALDAETQMDGTTLVRLASRISPDWLLELFFDAIEETDTHELNAEGRVVRFRRLLYQGIVFEERVPPAVEPAAAARLLVDRLRASGGSVWPAEPALDRLQARLAFAAAHVPEAGLKPFTDDDVWAAVEELCLGCVTLEEVRQALQRQRLSALLLARLTPVQRARLDDIAPENLPLGRRRVSIGYPADGPPFIAAPIQDFFGIKETPRLAHGRVPVTLHLLAPNRRPVQVTTDLAGFWKRAYRELRPQLARRYPKHAFPEVGSE</sequence>
<dbReference type="InterPro" id="IPR014001">
    <property type="entry name" value="Helicase_ATP-bd"/>
</dbReference>
<dbReference type="RefSeq" id="WP_211421806.1">
    <property type="nucleotide sequence ID" value="NZ_CP072642.1"/>
</dbReference>
<evidence type="ECO:0000256" key="4">
    <source>
        <dbReference type="ARBA" id="ARBA00022840"/>
    </source>
</evidence>
<evidence type="ECO:0000256" key="1">
    <source>
        <dbReference type="ARBA" id="ARBA00022741"/>
    </source>
</evidence>
<dbReference type="InterPro" id="IPR010225">
    <property type="entry name" value="HrpB"/>
</dbReference>
<dbReference type="Gene3D" id="3.40.50.300">
    <property type="entry name" value="P-loop containing nucleotide triphosphate hydrolases"/>
    <property type="match status" value="2"/>
</dbReference>
<accession>A0ABX8AYI4</accession>
<dbReference type="Pfam" id="PF08482">
    <property type="entry name" value="HrpB_C"/>
    <property type="match status" value="1"/>
</dbReference>
<dbReference type="Pfam" id="PF00271">
    <property type="entry name" value="Helicase_C"/>
    <property type="match status" value="1"/>
</dbReference>
<dbReference type="EMBL" id="CP072642">
    <property type="protein sequence ID" value="QUV93425.1"/>
    <property type="molecule type" value="Genomic_DNA"/>
</dbReference>
<proteinExistence type="predicted"/>
<dbReference type="NCBIfam" id="TIGR01970">
    <property type="entry name" value="DEAH_box_HrpB"/>
    <property type="match status" value="1"/>
</dbReference>
<gene>
    <name evidence="7" type="primary">hrpB</name>
    <name evidence="7" type="ORF">J8C05_08595</name>
</gene>
<dbReference type="InterPro" id="IPR013689">
    <property type="entry name" value="RNA_helicase_ATP-dep_HrpB_C"/>
</dbReference>
<feature type="domain" description="Helicase C-terminal" evidence="6">
    <location>
        <begin position="199"/>
        <end position="368"/>
    </location>
</feature>
<dbReference type="InterPro" id="IPR011545">
    <property type="entry name" value="DEAD/DEAH_box_helicase_dom"/>
</dbReference>
<dbReference type="SMART" id="SM00847">
    <property type="entry name" value="HA2"/>
    <property type="match status" value="1"/>
</dbReference>
<dbReference type="PIRSF" id="PIRSF005496">
    <property type="entry name" value="ATP_hel_hrpB"/>
    <property type="match status" value="1"/>
</dbReference>
<evidence type="ECO:0000256" key="2">
    <source>
        <dbReference type="ARBA" id="ARBA00022801"/>
    </source>
</evidence>
<keyword evidence="1" id="KW-0547">Nucleotide-binding</keyword>
<dbReference type="Gene3D" id="1.20.120.1080">
    <property type="match status" value="1"/>
</dbReference>
<dbReference type="InterPro" id="IPR007502">
    <property type="entry name" value="Helicase-assoc_dom"/>
</dbReference>
<dbReference type="Pfam" id="PF00270">
    <property type="entry name" value="DEAD"/>
    <property type="match status" value="1"/>
</dbReference>
<dbReference type="PROSITE" id="PS51194">
    <property type="entry name" value="HELICASE_CTER"/>
    <property type="match status" value="1"/>
</dbReference>
<dbReference type="Proteomes" id="UP000677668">
    <property type="component" value="Chromosome 1"/>
</dbReference>
<dbReference type="InterPro" id="IPR049614">
    <property type="entry name" value="HrpB_DEXH"/>
</dbReference>
<dbReference type="PANTHER" id="PTHR43519">
    <property type="entry name" value="ATP-DEPENDENT RNA HELICASE HRPB"/>
    <property type="match status" value="1"/>
</dbReference>
<dbReference type="SUPFAM" id="SSF52540">
    <property type="entry name" value="P-loop containing nucleoside triphosphate hydrolases"/>
    <property type="match status" value="1"/>
</dbReference>
<evidence type="ECO:0000259" key="5">
    <source>
        <dbReference type="PROSITE" id="PS51192"/>
    </source>
</evidence>
<dbReference type="PANTHER" id="PTHR43519:SF1">
    <property type="entry name" value="ATP-DEPENDENT RNA HELICASE HRPB"/>
    <property type="match status" value="1"/>
</dbReference>
<name>A0ABX8AYI4_9BACT</name>
<reference evidence="7 8" key="1">
    <citation type="submission" date="2021-03" db="EMBL/GenBank/DDBJ databases">
        <title>Genomic and phenotypic characterization of Chloracidobacterium isolates provides evidence for multiple species.</title>
        <authorList>
            <person name="Saini M.K."/>
            <person name="Costas A.M.G."/>
            <person name="Tank M."/>
            <person name="Bryant D.A."/>
        </authorList>
    </citation>
    <scope>NUCLEOTIDE SEQUENCE [LARGE SCALE GENOMIC DNA]</scope>
    <source>
        <strain evidence="7 8">N</strain>
    </source>
</reference>
<dbReference type="InterPro" id="IPR001650">
    <property type="entry name" value="Helicase_C-like"/>
</dbReference>